<organism evidence="1 2">
    <name type="scientific">Actibacterium lipolyticum</name>
    <dbReference type="NCBI Taxonomy" id="1524263"/>
    <lineage>
        <taxon>Bacteria</taxon>
        <taxon>Pseudomonadati</taxon>
        <taxon>Pseudomonadota</taxon>
        <taxon>Alphaproteobacteria</taxon>
        <taxon>Rhodobacterales</taxon>
        <taxon>Roseobacteraceae</taxon>
        <taxon>Actibacterium</taxon>
    </lineage>
</organism>
<name>A0A238L854_9RHOB</name>
<dbReference type="EMBL" id="FXYE01000005">
    <property type="protein sequence ID" value="SMX51188.1"/>
    <property type="molecule type" value="Genomic_DNA"/>
</dbReference>
<reference evidence="2" key="1">
    <citation type="submission" date="2017-05" db="EMBL/GenBank/DDBJ databases">
        <authorList>
            <person name="Rodrigo-Torres L."/>
            <person name="Arahal R. D."/>
            <person name="Lucena T."/>
        </authorList>
    </citation>
    <scope>NUCLEOTIDE SEQUENCE [LARGE SCALE GENOMIC DNA]</scope>
    <source>
        <strain evidence="2">CECT 8621</strain>
    </source>
</reference>
<sequence>MSSAMAFAAVVRPCRLGSVECDDWNRTSRKFFKYVMVTRNGLLTLENMKMHFYWASSAERFENSELKRGCHKRS</sequence>
<proteinExistence type="predicted"/>
<protein>
    <submittedName>
        <fullName evidence="1">Uncharacterized protein</fullName>
    </submittedName>
</protein>
<accession>A0A238L854</accession>
<gene>
    <name evidence="1" type="ORF">COL8621_03718</name>
</gene>
<keyword evidence="2" id="KW-1185">Reference proteome</keyword>
<dbReference type="Proteomes" id="UP000202922">
    <property type="component" value="Unassembled WGS sequence"/>
</dbReference>
<dbReference type="AlphaFoldDB" id="A0A238L854"/>
<evidence type="ECO:0000313" key="2">
    <source>
        <dbReference type="Proteomes" id="UP000202922"/>
    </source>
</evidence>
<evidence type="ECO:0000313" key="1">
    <source>
        <dbReference type="EMBL" id="SMX51188.1"/>
    </source>
</evidence>